<dbReference type="CDD" id="cd02016">
    <property type="entry name" value="TPP_E1_OGDC_like"/>
    <property type="match status" value="1"/>
</dbReference>
<dbReference type="InterPro" id="IPR031717">
    <property type="entry name" value="ODO-1/KGD_C"/>
</dbReference>
<evidence type="ECO:0000256" key="2">
    <source>
        <dbReference type="ARBA" id="ARBA00006936"/>
    </source>
</evidence>
<dbReference type="Pfam" id="PF00676">
    <property type="entry name" value="E1_dh"/>
    <property type="match status" value="1"/>
</dbReference>
<dbReference type="InterPro" id="IPR001017">
    <property type="entry name" value="DH_E1"/>
</dbReference>
<dbReference type="Pfam" id="PF02779">
    <property type="entry name" value="Transket_pyr"/>
    <property type="match status" value="1"/>
</dbReference>
<dbReference type="GO" id="GO:0030976">
    <property type="term" value="F:thiamine pyrophosphate binding"/>
    <property type="evidence" value="ECO:0007669"/>
    <property type="project" value="InterPro"/>
</dbReference>
<reference evidence="7" key="2">
    <citation type="submission" date="2015-01" db="EMBL/GenBank/DDBJ databases">
        <title>Evolutionary Origins and Diversification of the Mycorrhizal Mutualists.</title>
        <authorList>
            <consortium name="DOE Joint Genome Institute"/>
            <consortium name="Mycorrhizal Genomics Consortium"/>
            <person name="Kohler A."/>
            <person name="Kuo A."/>
            <person name="Nagy L.G."/>
            <person name="Floudas D."/>
            <person name="Copeland A."/>
            <person name="Barry K.W."/>
            <person name="Cichocki N."/>
            <person name="Veneault-Fourrey C."/>
            <person name="LaButti K."/>
            <person name="Lindquist E.A."/>
            <person name="Lipzen A."/>
            <person name="Lundell T."/>
            <person name="Morin E."/>
            <person name="Murat C."/>
            <person name="Riley R."/>
            <person name="Ohm R."/>
            <person name="Sun H."/>
            <person name="Tunlid A."/>
            <person name="Henrissat B."/>
            <person name="Grigoriev I.V."/>
            <person name="Hibbett D.S."/>
            <person name="Martin F."/>
        </authorList>
    </citation>
    <scope>NUCLEOTIDE SEQUENCE [LARGE SCALE GENOMIC DNA]</scope>
    <source>
        <strain evidence="7">LaAM-08-1</strain>
    </source>
</reference>
<keyword evidence="7" id="KW-1185">Reference proteome</keyword>
<feature type="domain" description="Transketolase-like pyrimidine-binding" evidence="5">
    <location>
        <begin position="578"/>
        <end position="784"/>
    </location>
</feature>
<keyword evidence="3" id="KW-0560">Oxidoreductase</keyword>
<name>A0A0C9WI36_9AGAR</name>
<dbReference type="Gene3D" id="3.40.50.970">
    <property type="match status" value="1"/>
</dbReference>
<evidence type="ECO:0000259" key="5">
    <source>
        <dbReference type="SMART" id="SM00861"/>
    </source>
</evidence>
<dbReference type="STRING" id="1095629.A0A0C9WI36"/>
<dbReference type="InterPro" id="IPR042179">
    <property type="entry name" value="KGD_C_sf"/>
</dbReference>
<dbReference type="SMART" id="SM00861">
    <property type="entry name" value="Transket_pyr"/>
    <property type="match status" value="1"/>
</dbReference>
<dbReference type="InterPro" id="IPR029061">
    <property type="entry name" value="THDP-binding"/>
</dbReference>
<sequence>MLRRIQVVVRGASRGRCYHDESFGYRKPREYVFPDYTQTQLDNRAANASLLRYVDSMRTHGHRAARIDPLDLIQREEVAALFPGRYGLKEEEARYNVNGILWTKRVGEQGDEAKWWTLGEIRRHLREVYVGRIGYEYMHSPSKTERLWFSHLLESQSLPSPEDTPLTAVDEQKKKRIHELLARSEVFDNFLQLKFPNLKRYGLEGGESMLPALDSLFSAASQGGIQHIILAMPHRGRLNLLTDLLKFSPTALFHKIKGGSEVPEYLGAEGDVLSHLVASPTLDYGSQHPLKVSLLPNPSHLEAANPVALGKTRAKQFALLKTSPAECKLGDKVLCVQLHGDASFTGQGVVMESLGLSNLPHFTSGGSVHLVVDNNIGYTTPASGTRSSMYCSDIGKMINAPVLHVNGDHPEDVVRAMDIAFRYRNYFRKDIIVDLLVYRRCRHNELDLPGITSPLMYEKIAARQSVPQLYEAKLIKENVMSEYDIGAVRTTYKAHLESKLAKVSSYEPTASMLEGQWAGMVWPASTGAWWDPETGVEGDVLRRVGRGSVAIPDGFEIHPKLQRHVKNRLLSIEVGKGIDWATAEAMAFGSLMLEGYDVRISGQDVGRGTFSHRHAMLVNQKTEGVIVPLNDDEVLGAPGRLELANSSLSEMAVLGFEYGASWERPNLLPIWEAQFGDFFNGAQVIIDTYISSSETKWLKQSGIVMMLPHGLDGAGPEHSSSRIERMLQLTNDRYDVDSSEPAGINMHVVFPTTPAQYFHLLRRQMKRNFRKPLVLAGPKGLLRLSAASASLADMEPGTRFQPVLDDPMAAKHKEKVKRVIMLSGKIYYELIKARHDRSLDQDVALIRIEELAPFPFTVLESVLRGYTNAREWVWVQEEPRNQGAWGHVGCRIESLLERMGVEVRLRYVGRRESAVPAPGIGGIYQRQQGEVLGGAFEGM</sequence>
<dbReference type="PIRSF" id="PIRSF000157">
    <property type="entry name" value="Oxoglu_dh_E1"/>
    <property type="match status" value="1"/>
</dbReference>
<dbReference type="Pfam" id="PF16870">
    <property type="entry name" value="OxoGdeHyase_C"/>
    <property type="match status" value="1"/>
</dbReference>
<proteinExistence type="inferred from homology"/>
<gene>
    <name evidence="6" type="ORF">K443DRAFT_685379</name>
</gene>
<dbReference type="GO" id="GO:0016624">
    <property type="term" value="F:oxidoreductase activity, acting on the aldehyde or oxo group of donors, disulfide as acceptor"/>
    <property type="evidence" value="ECO:0007669"/>
    <property type="project" value="InterPro"/>
</dbReference>
<reference evidence="6 7" key="1">
    <citation type="submission" date="2014-04" db="EMBL/GenBank/DDBJ databases">
        <authorList>
            <consortium name="DOE Joint Genome Institute"/>
            <person name="Kuo A."/>
            <person name="Kohler A."/>
            <person name="Nagy L.G."/>
            <person name="Floudas D."/>
            <person name="Copeland A."/>
            <person name="Barry K.W."/>
            <person name="Cichocki N."/>
            <person name="Veneault-Fourrey C."/>
            <person name="LaButti K."/>
            <person name="Lindquist E.A."/>
            <person name="Lipzen A."/>
            <person name="Lundell T."/>
            <person name="Morin E."/>
            <person name="Murat C."/>
            <person name="Sun H."/>
            <person name="Tunlid A."/>
            <person name="Henrissat B."/>
            <person name="Grigoriev I.V."/>
            <person name="Hibbett D.S."/>
            <person name="Martin F."/>
            <person name="Nordberg H.P."/>
            <person name="Cantor M.N."/>
            <person name="Hua S.X."/>
        </authorList>
    </citation>
    <scope>NUCLEOTIDE SEQUENCE [LARGE SCALE GENOMIC DNA]</scope>
    <source>
        <strain evidence="6 7">LaAM-08-1</strain>
    </source>
</reference>
<dbReference type="InterPro" id="IPR011603">
    <property type="entry name" value="2oxoglutarate_DH_E1"/>
</dbReference>
<dbReference type="NCBIfam" id="NF006914">
    <property type="entry name" value="PRK09404.1"/>
    <property type="match status" value="1"/>
</dbReference>
<dbReference type="Gene3D" id="1.10.287.1150">
    <property type="entry name" value="TPP helical domain"/>
    <property type="match status" value="1"/>
</dbReference>
<protein>
    <recommendedName>
        <fullName evidence="5">Transketolase-like pyrimidine-binding domain-containing protein</fullName>
    </recommendedName>
</protein>
<comment type="cofactor">
    <cofactor evidence="1">
        <name>thiamine diphosphate</name>
        <dbReference type="ChEBI" id="CHEBI:58937"/>
    </cofactor>
</comment>
<dbReference type="PANTHER" id="PTHR23152">
    <property type="entry name" value="2-OXOGLUTARATE DEHYDROGENASE"/>
    <property type="match status" value="1"/>
</dbReference>
<dbReference type="NCBIfam" id="TIGR00239">
    <property type="entry name" value="2oxo_dh_E1"/>
    <property type="match status" value="1"/>
</dbReference>
<dbReference type="OrthoDB" id="413077at2759"/>
<dbReference type="Gene3D" id="3.40.50.12470">
    <property type="match status" value="1"/>
</dbReference>
<dbReference type="Gene3D" id="3.40.50.11610">
    <property type="entry name" value="Multifunctional 2-oxoglutarate metabolism enzyme, C-terminal domain"/>
    <property type="match status" value="1"/>
</dbReference>
<keyword evidence="4" id="KW-0786">Thiamine pyrophosphate</keyword>
<dbReference type="EMBL" id="KN838923">
    <property type="protein sequence ID" value="KIJ92259.1"/>
    <property type="molecule type" value="Genomic_DNA"/>
</dbReference>
<dbReference type="InterPro" id="IPR005475">
    <property type="entry name" value="Transketolase-like_Pyr-bd"/>
</dbReference>
<dbReference type="HOGENOM" id="CLU_004709_0_0_1"/>
<organism evidence="6 7">
    <name type="scientific">Laccaria amethystina LaAM-08-1</name>
    <dbReference type="NCBI Taxonomy" id="1095629"/>
    <lineage>
        <taxon>Eukaryota</taxon>
        <taxon>Fungi</taxon>
        <taxon>Dikarya</taxon>
        <taxon>Basidiomycota</taxon>
        <taxon>Agaricomycotina</taxon>
        <taxon>Agaricomycetes</taxon>
        <taxon>Agaricomycetidae</taxon>
        <taxon>Agaricales</taxon>
        <taxon>Agaricineae</taxon>
        <taxon>Hydnangiaceae</taxon>
        <taxon>Laccaria</taxon>
    </lineage>
</organism>
<comment type="similarity">
    <text evidence="2">Belongs to the alpha-ketoglutarate dehydrogenase family.</text>
</comment>
<evidence type="ECO:0000256" key="1">
    <source>
        <dbReference type="ARBA" id="ARBA00001964"/>
    </source>
</evidence>
<dbReference type="AlphaFoldDB" id="A0A0C9WI36"/>
<evidence type="ECO:0000313" key="7">
    <source>
        <dbReference type="Proteomes" id="UP000054477"/>
    </source>
</evidence>
<dbReference type="GO" id="GO:0006091">
    <property type="term" value="P:generation of precursor metabolites and energy"/>
    <property type="evidence" value="ECO:0007669"/>
    <property type="project" value="UniProtKB-ARBA"/>
</dbReference>
<dbReference type="PANTHER" id="PTHR23152:SF4">
    <property type="entry name" value="2-OXOADIPATE DEHYDROGENASE COMPLEX COMPONENT E1"/>
    <property type="match status" value="1"/>
</dbReference>
<dbReference type="SUPFAM" id="SSF52518">
    <property type="entry name" value="Thiamin diphosphate-binding fold (THDP-binding)"/>
    <property type="match status" value="2"/>
</dbReference>
<evidence type="ECO:0000256" key="3">
    <source>
        <dbReference type="ARBA" id="ARBA00023002"/>
    </source>
</evidence>
<evidence type="ECO:0000313" key="6">
    <source>
        <dbReference type="EMBL" id="KIJ92259.1"/>
    </source>
</evidence>
<accession>A0A0C9WI36</accession>
<evidence type="ECO:0000256" key="4">
    <source>
        <dbReference type="ARBA" id="ARBA00023052"/>
    </source>
</evidence>
<dbReference type="Proteomes" id="UP000054477">
    <property type="component" value="Unassembled WGS sequence"/>
</dbReference>